<dbReference type="PATRIC" id="fig|1806891.3.peg.519"/>
<dbReference type="Gene3D" id="3.50.7.10">
    <property type="entry name" value="GroEL"/>
    <property type="match status" value="1"/>
</dbReference>
<name>A0A1A9HVH7_9CHLA</name>
<dbReference type="RefSeq" id="WP_066482213.1">
    <property type="nucleotide sequence ID" value="NZ_CP014639.1"/>
</dbReference>
<dbReference type="OrthoDB" id="18918at2"/>
<reference evidence="8 9" key="1">
    <citation type="submission" date="2016-03" db="EMBL/GenBank/DDBJ databases">
        <title>Culture-independent genomics supports pathogen discovery for uncultivable bacteria within the genus Chlamydia.</title>
        <authorList>
            <person name="Taylor-Brown A."/>
            <person name="Bachmann N.L."/>
            <person name="Borel N."/>
            <person name="Polkinghorne A."/>
        </authorList>
    </citation>
    <scope>NUCLEOTIDE SEQUENCE [LARGE SCALE GENOMIC DNA]</scope>
    <source>
        <strain evidence="8 9">2742-308</strain>
    </source>
</reference>
<dbReference type="SMR" id="A0A1A9HVH7"/>
<dbReference type="Pfam" id="PF00118">
    <property type="entry name" value="Cpn60_TCP1"/>
    <property type="match status" value="2"/>
</dbReference>
<organism evidence="8 9">
    <name type="scientific">Candidatus Chlamydia sanziniae</name>
    <dbReference type="NCBI Taxonomy" id="1806891"/>
    <lineage>
        <taxon>Bacteria</taxon>
        <taxon>Pseudomonadati</taxon>
        <taxon>Chlamydiota</taxon>
        <taxon>Chlamydiia</taxon>
        <taxon>Chlamydiales</taxon>
        <taxon>Chlamydiaceae</taxon>
        <taxon>Chlamydia/Chlamydophila group</taxon>
        <taxon>Chlamydia</taxon>
    </lineage>
</organism>
<dbReference type="GO" id="GO:0140662">
    <property type="term" value="F:ATP-dependent protein folding chaperone"/>
    <property type="evidence" value="ECO:0007669"/>
    <property type="project" value="InterPro"/>
</dbReference>
<evidence type="ECO:0000256" key="5">
    <source>
        <dbReference type="ARBA" id="ARBA00023235"/>
    </source>
</evidence>
<accession>A0A1A9HVH7</accession>
<dbReference type="FunFam" id="3.50.7.10:FF:000001">
    <property type="entry name" value="60 kDa chaperonin"/>
    <property type="match status" value="1"/>
</dbReference>
<dbReference type="AlphaFoldDB" id="A0A1A9HVH7"/>
<keyword evidence="4" id="KW-0143">Chaperone</keyword>
<dbReference type="Gene3D" id="3.30.260.10">
    <property type="entry name" value="TCP-1-like chaperonin intermediate domain"/>
    <property type="match status" value="1"/>
</dbReference>
<protein>
    <recommendedName>
        <fullName evidence="7">60 kDa chaperonin</fullName>
    </recommendedName>
</protein>
<comment type="similarity">
    <text evidence="1 6">Belongs to the chaperonin (HSP60) family.</text>
</comment>
<sequence>MSEWEKLSSYHADKKLFLGIDKALQLVKKFYGPKTLHSQAAFFEERGYTVLSKITFSDPHENIGVGFAKIMADKIYAKHFDGATVGLILLHAILQESYLALERGISIHKLSVSLKHMEKKLLDSLQQHSWPIKDAKKLRAIIFSALHIPIIADEFAAAFSVTGPEGLISLTCSYQTDMQITQGLRINAGYASAYFTSHSTNRVITISCPKIFITDKKISTIHPLLPLLQEAAIEDKHLLIFCEDIHEDVLATLIANKLQGLLQVTVISIPNLSTTEQAVAEDIALFTGTHIFSQDFDPHSLPPHYTILGSCASIEISETQTTLIRGHHVPEVLALKIRQLEEEIRSTLCPREKLSLTQRKNRLQSPVTILSTKESNKALYNLAFTIMSSAMTQGYIPGGGAALFYASLDLGKEENLFGEEEYEAMRILQKACCAPLEQLANNADLDSNTVIAKLSSLATTSLGVSVLSREIEDLIARGILDSLSTISSAVSYALDTALLVLSSKMVICEM</sequence>
<dbReference type="STRING" id="1806891.Cs308_0527"/>
<dbReference type="GO" id="GO:0016853">
    <property type="term" value="F:isomerase activity"/>
    <property type="evidence" value="ECO:0007669"/>
    <property type="project" value="UniProtKB-KW"/>
</dbReference>
<dbReference type="GO" id="GO:0042026">
    <property type="term" value="P:protein refolding"/>
    <property type="evidence" value="ECO:0007669"/>
    <property type="project" value="InterPro"/>
</dbReference>
<evidence type="ECO:0000256" key="4">
    <source>
        <dbReference type="ARBA" id="ARBA00023186"/>
    </source>
</evidence>
<dbReference type="InterPro" id="IPR002423">
    <property type="entry name" value="Cpn60/GroEL/TCP-1"/>
</dbReference>
<evidence type="ECO:0000256" key="2">
    <source>
        <dbReference type="ARBA" id="ARBA00022741"/>
    </source>
</evidence>
<keyword evidence="3" id="KW-0067">ATP-binding</keyword>
<dbReference type="InterPro" id="IPR001844">
    <property type="entry name" value="Cpn60/GroEL"/>
</dbReference>
<comment type="function">
    <text evidence="7">Together with its co-chaperonin GroES, plays an essential role in assisting protein folding. The GroEL-GroES system forms a nano-cage that allows encapsulation of the non-native substrate proteins and provides a physical environment optimized to promote and accelerate protein folding.</text>
</comment>
<dbReference type="Gene3D" id="1.10.560.10">
    <property type="entry name" value="GroEL-like equatorial domain"/>
    <property type="match status" value="1"/>
</dbReference>
<evidence type="ECO:0000256" key="1">
    <source>
        <dbReference type="ARBA" id="ARBA00006607"/>
    </source>
</evidence>
<dbReference type="InterPro" id="IPR027409">
    <property type="entry name" value="GroEL-like_apical_dom_sf"/>
</dbReference>
<evidence type="ECO:0000256" key="3">
    <source>
        <dbReference type="ARBA" id="ARBA00022840"/>
    </source>
</evidence>
<evidence type="ECO:0000256" key="6">
    <source>
        <dbReference type="RuleBase" id="RU000418"/>
    </source>
</evidence>
<dbReference type="PRINTS" id="PR00298">
    <property type="entry name" value="CHAPERONIN60"/>
</dbReference>
<evidence type="ECO:0000313" key="8">
    <source>
        <dbReference type="EMBL" id="ANH78697.1"/>
    </source>
</evidence>
<evidence type="ECO:0000256" key="7">
    <source>
        <dbReference type="RuleBase" id="RU000419"/>
    </source>
</evidence>
<dbReference type="Proteomes" id="UP000078162">
    <property type="component" value="Chromosome"/>
</dbReference>
<keyword evidence="5" id="KW-0413">Isomerase</keyword>
<keyword evidence="2" id="KW-0547">Nucleotide-binding</keyword>
<dbReference type="SUPFAM" id="SSF52029">
    <property type="entry name" value="GroEL apical domain-like"/>
    <property type="match status" value="1"/>
</dbReference>
<evidence type="ECO:0000313" key="9">
    <source>
        <dbReference type="Proteomes" id="UP000078162"/>
    </source>
</evidence>
<keyword evidence="8" id="KW-0346">Stress response</keyword>
<dbReference type="EMBL" id="CP014639">
    <property type="protein sequence ID" value="ANH78697.1"/>
    <property type="molecule type" value="Genomic_DNA"/>
</dbReference>
<gene>
    <name evidence="8" type="ORF">Cs308_0527</name>
</gene>
<dbReference type="InterPro" id="IPR027410">
    <property type="entry name" value="TCP-1-like_intermed_sf"/>
</dbReference>
<dbReference type="InterPro" id="IPR027413">
    <property type="entry name" value="GROEL-like_equatorial_sf"/>
</dbReference>
<keyword evidence="9" id="KW-1185">Reference proteome</keyword>
<dbReference type="NCBIfam" id="NF038369">
    <property type="entry name" value="GroEL3_Chlamy"/>
    <property type="match status" value="1"/>
</dbReference>
<dbReference type="KEGG" id="csaz:Cs308_0527"/>
<dbReference type="PANTHER" id="PTHR45633">
    <property type="entry name" value="60 KDA HEAT SHOCK PROTEIN, MITOCHONDRIAL"/>
    <property type="match status" value="1"/>
</dbReference>
<dbReference type="SUPFAM" id="SSF48592">
    <property type="entry name" value="GroEL equatorial domain-like"/>
    <property type="match status" value="1"/>
</dbReference>
<dbReference type="GO" id="GO:0005524">
    <property type="term" value="F:ATP binding"/>
    <property type="evidence" value="ECO:0007669"/>
    <property type="project" value="UniProtKB-KW"/>
</dbReference>
<comment type="subunit">
    <text evidence="7">Forms a cylinder of 14 subunits composed of two heptameric rings stacked back-to-back. Interacts with the co-chaperonin GroES.</text>
</comment>
<proteinExistence type="inferred from homology"/>